<reference evidence="3 4" key="1">
    <citation type="submission" date="2020-07" db="EMBL/GenBank/DDBJ databases">
        <title>Comparative genomics of pyrophilous fungi reveals a link between fire events and developmental genes.</title>
        <authorList>
            <consortium name="DOE Joint Genome Institute"/>
            <person name="Steindorff A.S."/>
            <person name="Carver A."/>
            <person name="Calhoun S."/>
            <person name="Stillman K."/>
            <person name="Liu H."/>
            <person name="Lipzen A."/>
            <person name="Pangilinan J."/>
            <person name="Labutti K."/>
            <person name="Bruns T.D."/>
            <person name="Grigoriev I.V."/>
        </authorList>
    </citation>
    <scope>NUCLEOTIDE SEQUENCE [LARGE SCALE GENOMIC DNA]</scope>
    <source>
        <strain evidence="3 4">CBS 144469</strain>
    </source>
</reference>
<organism evidence="3 4">
    <name type="scientific">Ephemerocybe angulata</name>
    <dbReference type="NCBI Taxonomy" id="980116"/>
    <lineage>
        <taxon>Eukaryota</taxon>
        <taxon>Fungi</taxon>
        <taxon>Dikarya</taxon>
        <taxon>Basidiomycota</taxon>
        <taxon>Agaricomycotina</taxon>
        <taxon>Agaricomycetes</taxon>
        <taxon>Agaricomycetidae</taxon>
        <taxon>Agaricales</taxon>
        <taxon>Agaricineae</taxon>
        <taxon>Psathyrellaceae</taxon>
        <taxon>Ephemerocybe</taxon>
    </lineage>
</organism>
<evidence type="ECO:0000256" key="2">
    <source>
        <dbReference type="SAM" id="Phobius"/>
    </source>
</evidence>
<feature type="transmembrane region" description="Helical" evidence="2">
    <location>
        <begin position="82"/>
        <end position="107"/>
    </location>
</feature>
<dbReference type="EMBL" id="JACGCI010000140">
    <property type="protein sequence ID" value="KAF6743623.1"/>
    <property type="molecule type" value="Genomic_DNA"/>
</dbReference>
<keyword evidence="4" id="KW-1185">Reference proteome</keyword>
<feature type="transmembrane region" description="Helical" evidence="2">
    <location>
        <begin position="617"/>
        <end position="638"/>
    </location>
</feature>
<gene>
    <name evidence="3" type="ORF">DFP72DRAFT_122267</name>
</gene>
<sequence length="720" mass="77158">MASRGSPPHVPASLRSRNAAQEAEEYGYEKGAPDDFDEHAPLKDDGRFTSYLPSEKGRGLGNYPKTRRMGTGGSKFWSIRTYIPVMAIGVHTGYLVFLYVFYVVTFLKPVALPEKSAIWAKENDQAVTFIVTILSTLIAYPATSYFSGAIRYALARFMCGPGPVPLNVITASVTIANGGLLLPGRRWWWTIGSVLIWITIGAQTASWSTLLTPRNVPVTAKLSGTELDLSSQGFAKLMAANEALVPELFGNSLGLVTQSGSAAVSTQFSLPSILNFNSMSYFNSTGGSLPATWGAWRSTVSTTSGIAIPGTLTFSELSANIETKGRKVFPVSFQMTQQGFTTRVECKAVPLTETSSPSVQISALQDVTSLGQSLVGGGQGLSVGAGLMTVGCTGEGYMRMNYDGTPSGEKSNSTKSEPVLMNTQRDAVYGASCSVGEANGGAHWDLILVGTGKYQFMGSSICSVWPLTTSLDVDYQDTLGTFNSSLPSFINSTREWNKKPSPWLGQFAVDMFLRGVVSQGQSTRGSAVGDVVSEFVGTGIAGEDLTKSADKVPRVLEAYVRGVMEFSVTLLRTVYSAENSTLFAASGTTIPPELRIPMNGTYKTETMGWYQESQGQAAITTLIAPTLVALASIFLVLFSRWWTTRPSWLSGPWKDVLTDQEKRSHTWFDPGDLLHVIIASRAGGLASLDFPVLEDDVEGWADGVGLRVAGVGEGVGFVAK</sequence>
<feature type="transmembrane region" description="Helical" evidence="2">
    <location>
        <begin position="127"/>
        <end position="148"/>
    </location>
</feature>
<keyword evidence="2" id="KW-1133">Transmembrane helix</keyword>
<feature type="transmembrane region" description="Helical" evidence="2">
    <location>
        <begin position="187"/>
        <end position="207"/>
    </location>
</feature>
<feature type="compositionally biased region" description="Basic and acidic residues" evidence="1">
    <location>
        <begin position="27"/>
        <end position="39"/>
    </location>
</feature>
<dbReference type="OrthoDB" id="3351168at2759"/>
<comment type="caution">
    <text evidence="3">The sequence shown here is derived from an EMBL/GenBank/DDBJ whole genome shotgun (WGS) entry which is preliminary data.</text>
</comment>
<evidence type="ECO:0000256" key="1">
    <source>
        <dbReference type="SAM" id="MobiDB-lite"/>
    </source>
</evidence>
<feature type="region of interest" description="Disordered" evidence="1">
    <location>
        <begin position="1"/>
        <end position="39"/>
    </location>
</feature>
<keyword evidence="2" id="KW-0472">Membrane</keyword>
<dbReference type="AlphaFoldDB" id="A0A8H6HAY2"/>
<proteinExistence type="predicted"/>
<dbReference type="Proteomes" id="UP000521943">
    <property type="component" value="Unassembled WGS sequence"/>
</dbReference>
<protein>
    <submittedName>
        <fullName evidence="3">Uncharacterized protein</fullName>
    </submittedName>
</protein>
<name>A0A8H6HAY2_9AGAR</name>
<keyword evidence="2" id="KW-0812">Transmembrane</keyword>
<evidence type="ECO:0000313" key="3">
    <source>
        <dbReference type="EMBL" id="KAF6743623.1"/>
    </source>
</evidence>
<accession>A0A8H6HAY2</accession>
<evidence type="ECO:0000313" key="4">
    <source>
        <dbReference type="Proteomes" id="UP000521943"/>
    </source>
</evidence>